<dbReference type="AlphaFoldDB" id="A0A194VUL8"/>
<gene>
    <name evidence="2" type="ORF">VM1G_11515</name>
</gene>
<name>A0A194VUL8_CYTMA</name>
<evidence type="ECO:0000313" key="2">
    <source>
        <dbReference type="EMBL" id="KUI67608.1"/>
    </source>
</evidence>
<feature type="region of interest" description="Disordered" evidence="1">
    <location>
        <begin position="1"/>
        <end position="38"/>
    </location>
</feature>
<evidence type="ECO:0000313" key="3">
    <source>
        <dbReference type="Proteomes" id="UP000078559"/>
    </source>
</evidence>
<feature type="compositionally biased region" description="Polar residues" evidence="1">
    <location>
        <begin position="1"/>
        <end position="27"/>
    </location>
</feature>
<organism evidence="2 3">
    <name type="scientific">Cytospora mali</name>
    <name type="common">Apple Valsa canker fungus</name>
    <name type="synonym">Valsa mali</name>
    <dbReference type="NCBI Taxonomy" id="578113"/>
    <lineage>
        <taxon>Eukaryota</taxon>
        <taxon>Fungi</taxon>
        <taxon>Dikarya</taxon>
        <taxon>Ascomycota</taxon>
        <taxon>Pezizomycotina</taxon>
        <taxon>Sordariomycetes</taxon>
        <taxon>Sordariomycetidae</taxon>
        <taxon>Diaporthales</taxon>
        <taxon>Cytosporaceae</taxon>
        <taxon>Cytospora</taxon>
    </lineage>
</organism>
<keyword evidence="3" id="KW-1185">Reference proteome</keyword>
<reference evidence="2" key="1">
    <citation type="submission" date="2014-12" db="EMBL/GenBank/DDBJ databases">
        <title>Genome Sequence of Valsa Canker Pathogens Uncovers a Specific Adaption of Colonization on Woody Bark.</title>
        <authorList>
            <person name="Yin Z."/>
            <person name="Liu H."/>
            <person name="Gao X."/>
            <person name="Li Z."/>
            <person name="Song N."/>
            <person name="Ke X."/>
            <person name="Dai Q."/>
            <person name="Wu Y."/>
            <person name="Sun Y."/>
            <person name="Xu J.-R."/>
            <person name="Kang Z.K."/>
            <person name="Wang L."/>
            <person name="Huang L."/>
        </authorList>
    </citation>
    <scope>NUCLEOTIDE SEQUENCE [LARGE SCALE GENOMIC DNA]</scope>
    <source>
        <strain evidence="2">03-8</strain>
    </source>
</reference>
<accession>A0A194VUL8</accession>
<proteinExistence type="predicted"/>
<evidence type="ECO:0000256" key="1">
    <source>
        <dbReference type="SAM" id="MobiDB-lite"/>
    </source>
</evidence>
<dbReference type="EMBL" id="CM003100">
    <property type="protein sequence ID" value="KUI67608.1"/>
    <property type="molecule type" value="Genomic_DNA"/>
</dbReference>
<protein>
    <submittedName>
        <fullName evidence="2">Uncharacterized protein</fullName>
    </submittedName>
</protein>
<dbReference type="Proteomes" id="UP000078559">
    <property type="component" value="Chromosome 3"/>
</dbReference>
<sequence length="87" mass="9768">MGFTSSTRAVQNLEFDNNGNPRNNPVQRQPKIPVPDNRQYSMTRFMATSSPAGERQDLGFRNVQTAHEAKVRMAGILEHLNETLPAN</sequence>